<keyword evidence="2" id="KW-1185">Reference proteome</keyword>
<gene>
    <name evidence="1" type="ORF">K452DRAFT_195140</name>
</gene>
<feature type="non-terminal residue" evidence="1">
    <location>
        <position position="98"/>
    </location>
</feature>
<organism evidence="1 2">
    <name type="scientific">Aplosporella prunicola CBS 121167</name>
    <dbReference type="NCBI Taxonomy" id="1176127"/>
    <lineage>
        <taxon>Eukaryota</taxon>
        <taxon>Fungi</taxon>
        <taxon>Dikarya</taxon>
        <taxon>Ascomycota</taxon>
        <taxon>Pezizomycotina</taxon>
        <taxon>Dothideomycetes</taxon>
        <taxon>Dothideomycetes incertae sedis</taxon>
        <taxon>Botryosphaeriales</taxon>
        <taxon>Aplosporellaceae</taxon>
        <taxon>Aplosporella</taxon>
    </lineage>
</organism>
<protein>
    <recommendedName>
        <fullName evidence="3">BTB domain-containing protein</fullName>
    </recommendedName>
</protein>
<evidence type="ECO:0000313" key="2">
    <source>
        <dbReference type="Proteomes" id="UP000799438"/>
    </source>
</evidence>
<evidence type="ECO:0008006" key="3">
    <source>
        <dbReference type="Google" id="ProtNLM"/>
    </source>
</evidence>
<dbReference type="OrthoDB" id="3944762at2759"/>
<evidence type="ECO:0000313" key="1">
    <source>
        <dbReference type="EMBL" id="KAF2135482.1"/>
    </source>
</evidence>
<dbReference type="AlphaFoldDB" id="A0A6A6ATZ5"/>
<dbReference type="RefSeq" id="XP_033391200.1">
    <property type="nucleotide sequence ID" value="XM_033535933.1"/>
</dbReference>
<dbReference type="EMBL" id="ML995579">
    <property type="protein sequence ID" value="KAF2135482.1"/>
    <property type="molecule type" value="Genomic_DNA"/>
</dbReference>
<name>A0A6A6ATZ5_9PEZI</name>
<sequence>EDNPEALALLLNIAHLRFTEVPTKIDFKLLVHLAILTDKYGATKCIRPWIKKWMDDLEHLIHFSGHEEWLWIAWEYGNLEQFERILTRLFRDVEVDSH</sequence>
<proteinExistence type="predicted"/>
<feature type="non-terminal residue" evidence="1">
    <location>
        <position position="1"/>
    </location>
</feature>
<dbReference type="Proteomes" id="UP000799438">
    <property type="component" value="Unassembled WGS sequence"/>
</dbReference>
<dbReference type="GeneID" id="54293429"/>
<accession>A0A6A6ATZ5</accession>
<reference evidence="1" key="1">
    <citation type="journal article" date="2020" name="Stud. Mycol.">
        <title>101 Dothideomycetes genomes: a test case for predicting lifestyles and emergence of pathogens.</title>
        <authorList>
            <person name="Haridas S."/>
            <person name="Albert R."/>
            <person name="Binder M."/>
            <person name="Bloem J."/>
            <person name="Labutti K."/>
            <person name="Salamov A."/>
            <person name="Andreopoulos B."/>
            <person name="Baker S."/>
            <person name="Barry K."/>
            <person name="Bills G."/>
            <person name="Bluhm B."/>
            <person name="Cannon C."/>
            <person name="Castanera R."/>
            <person name="Culley D."/>
            <person name="Daum C."/>
            <person name="Ezra D."/>
            <person name="Gonzalez J."/>
            <person name="Henrissat B."/>
            <person name="Kuo A."/>
            <person name="Liang C."/>
            <person name="Lipzen A."/>
            <person name="Lutzoni F."/>
            <person name="Magnuson J."/>
            <person name="Mondo S."/>
            <person name="Nolan M."/>
            <person name="Ohm R."/>
            <person name="Pangilinan J."/>
            <person name="Park H.-J."/>
            <person name="Ramirez L."/>
            <person name="Alfaro M."/>
            <person name="Sun H."/>
            <person name="Tritt A."/>
            <person name="Yoshinaga Y."/>
            <person name="Zwiers L.-H."/>
            <person name="Turgeon B."/>
            <person name="Goodwin S."/>
            <person name="Spatafora J."/>
            <person name="Crous P."/>
            <person name="Grigoriev I."/>
        </authorList>
    </citation>
    <scope>NUCLEOTIDE SEQUENCE</scope>
    <source>
        <strain evidence="1">CBS 121167</strain>
    </source>
</reference>